<dbReference type="EMBL" id="CP144754">
    <property type="protein sequence ID" value="WVZ98637.1"/>
    <property type="molecule type" value="Genomic_DNA"/>
</dbReference>
<dbReference type="Pfam" id="PF03514">
    <property type="entry name" value="GRAS"/>
    <property type="match status" value="1"/>
</dbReference>
<name>A0AAQ3XJ65_PASNO</name>
<feature type="region of interest" description="Leucine repeat II (LRII)" evidence="3">
    <location>
        <begin position="427"/>
        <end position="459"/>
    </location>
</feature>
<sequence>MRGRKNRFAPRPSSAPRSVERWQAVPLLEEMLRTGLLPLGETRKGASAVLAWLLGVRNALFGLLHQWKLRIVSEVMSFVRQADPSTSCAESPYIHKFGPPGTVFPAQRFAPGTDLLHHGPQPYNAEGYRQSGFSGTAPHAFHNSFYSTDSHIIESHSNEATCSPAISNISQQNSLSLSDNQTSDLEVEFDEDEIRLKLQELEHALLDDGDEMFSDLSGSINDEWSDNTKNSNEWTNTMKNIVSPGSPKESSPESSLCCLDSNNGEARHPKQLLFDCAEAISEYSVDEAQSIITELRQKVAIQGDPSQRIAAYLVEGLAATIQSSGKGIYRALRCKEAPTLYQLSAMQILFEICPCFRLGFMAANYAILEACKGEEVVHIIDFDINQGSQYITLIQLLRNNSNKPRLLRITGVDDPESVNRDVGGLKVVGQRLEKLAEDCEVPFEFTAVATNIEDVTPGMLDCRPGEALIVNFAFLLHHLPDESVSVVNERDQLLRMVKGLRPKLVTLVEQDANTNTTPFLARFREVYDYYSALFDSLDATLPRESPDRMNVERQCLAREIVNILACEGPDRVERYEVAGKWRARMAMAGFVPSPFNSTVIDGIRSQLKSYCDKYRFEKVHDGLHFGWGEKTLVVSSAWQ</sequence>
<evidence type="ECO:0000313" key="4">
    <source>
        <dbReference type="EMBL" id="WVZ98637.1"/>
    </source>
</evidence>
<dbReference type="InterPro" id="IPR005202">
    <property type="entry name" value="TF_GRAS"/>
</dbReference>
<evidence type="ECO:0000256" key="3">
    <source>
        <dbReference type="PROSITE-ProRule" id="PRU01191"/>
    </source>
</evidence>
<gene>
    <name evidence="4" type="ORF">U9M48_044047</name>
</gene>
<comment type="caution">
    <text evidence="3">Lacks conserved residue(s) required for the propagation of feature annotation.</text>
</comment>
<dbReference type="PANTHER" id="PTHR31636">
    <property type="entry name" value="OSJNBA0084A10.13 PROTEIN-RELATED"/>
    <property type="match status" value="1"/>
</dbReference>
<organism evidence="4 5">
    <name type="scientific">Paspalum notatum var. saurae</name>
    <dbReference type="NCBI Taxonomy" id="547442"/>
    <lineage>
        <taxon>Eukaryota</taxon>
        <taxon>Viridiplantae</taxon>
        <taxon>Streptophyta</taxon>
        <taxon>Embryophyta</taxon>
        <taxon>Tracheophyta</taxon>
        <taxon>Spermatophyta</taxon>
        <taxon>Magnoliopsida</taxon>
        <taxon>Liliopsida</taxon>
        <taxon>Poales</taxon>
        <taxon>Poaceae</taxon>
        <taxon>PACMAD clade</taxon>
        <taxon>Panicoideae</taxon>
        <taxon>Andropogonodae</taxon>
        <taxon>Paspaleae</taxon>
        <taxon>Paspalinae</taxon>
        <taxon>Paspalum</taxon>
    </lineage>
</organism>
<proteinExistence type="inferred from homology"/>
<feature type="region of interest" description="SAW" evidence="3">
    <location>
        <begin position="565"/>
        <end position="639"/>
    </location>
</feature>
<keyword evidence="5" id="KW-1185">Reference proteome</keyword>
<keyword evidence="2" id="KW-0804">Transcription</keyword>
<comment type="similarity">
    <text evidence="3">Belongs to the GRAS family.</text>
</comment>
<feature type="short sequence motif" description="VHIID" evidence="3">
    <location>
        <begin position="377"/>
        <end position="381"/>
    </location>
</feature>
<dbReference type="Proteomes" id="UP001341281">
    <property type="component" value="Chromosome 10"/>
</dbReference>
<reference evidence="4 5" key="1">
    <citation type="submission" date="2024-02" db="EMBL/GenBank/DDBJ databases">
        <title>High-quality chromosome-scale genome assembly of Pensacola bahiagrass (Paspalum notatum Flugge var. saurae).</title>
        <authorList>
            <person name="Vega J.M."/>
            <person name="Podio M."/>
            <person name="Orjuela J."/>
            <person name="Siena L.A."/>
            <person name="Pessino S.C."/>
            <person name="Combes M.C."/>
            <person name="Mariac C."/>
            <person name="Albertini E."/>
            <person name="Pupilli F."/>
            <person name="Ortiz J.P.A."/>
            <person name="Leblanc O."/>
        </authorList>
    </citation>
    <scope>NUCLEOTIDE SEQUENCE [LARGE SCALE GENOMIC DNA]</scope>
    <source>
        <strain evidence="4">R1</strain>
        <tissue evidence="4">Leaf</tissue>
    </source>
</reference>
<feature type="region of interest" description="VHIID" evidence="3">
    <location>
        <begin position="346"/>
        <end position="411"/>
    </location>
</feature>
<evidence type="ECO:0000256" key="1">
    <source>
        <dbReference type="ARBA" id="ARBA00023015"/>
    </source>
</evidence>
<evidence type="ECO:0000256" key="2">
    <source>
        <dbReference type="ARBA" id="ARBA00023163"/>
    </source>
</evidence>
<keyword evidence="1" id="KW-0805">Transcription regulation</keyword>
<dbReference type="AlphaFoldDB" id="A0AAQ3XJ65"/>
<accession>A0AAQ3XJ65</accession>
<protein>
    <recommendedName>
        <fullName evidence="6">Scarecrow-like protein 1</fullName>
    </recommendedName>
</protein>
<evidence type="ECO:0008006" key="6">
    <source>
        <dbReference type="Google" id="ProtNLM"/>
    </source>
</evidence>
<evidence type="ECO:0000313" key="5">
    <source>
        <dbReference type="Proteomes" id="UP001341281"/>
    </source>
</evidence>
<feature type="region of interest" description="Leucine repeat I (LRI)" evidence="3">
    <location>
        <begin position="267"/>
        <end position="327"/>
    </location>
</feature>
<dbReference type="PROSITE" id="PS50985">
    <property type="entry name" value="GRAS"/>
    <property type="match status" value="1"/>
</dbReference>